<reference evidence="1 2" key="1">
    <citation type="submission" date="2017-07" db="EMBL/GenBank/DDBJ databases">
        <title>Annotated genome sequence of Bacterioplanes sanyensis isolated from Red Sea.</title>
        <authorList>
            <person name="Rehman Z.U."/>
        </authorList>
    </citation>
    <scope>NUCLEOTIDE SEQUENCE [LARGE SCALE GENOMIC DNA]</scope>
    <source>
        <strain evidence="1 2">NV9</strain>
    </source>
</reference>
<evidence type="ECO:0008006" key="3">
    <source>
        <dbReference type="Google" id="ProtNLM"/>
    </source>
</evidence>
<dbReference type="AlphaFoldDB" id="A0A222FKP0"/>
<dbReference type="Proteomes" id="UP000202440">
    <property type="component" value="Chromosome"/>
</dbReference>
<dbReference type="InterPro" id="IPR009078">
    <property type="entry name" value="Ferritin-like_SF"/>
</dbReference>
<dbReference type="SUPFAM" id="SSF47240">
    <property type="entry name" value="Ferritin-like"/>
    <property type="match status" value="1"/>
</dbReference>
<dbReference type="OrthoDB" id="278693at2"/>
<keyword evidence="2" id="KW-1185">Reference proteome</keyword>
<gene>
    <name evidence="1" type="ORF">CHH28_11800</name>
</gene>
<dbReference type="RefSeq" id="WP_094060499.1">
    <property type="nucleotide sequence ID" value="NZ_CP022530.1"/>
</dbReference>
<organism evidence="1 2">
    <name type="scientific">Bacterioplanes sanyensis</name>
    <dbReference type="NCBI Taxonomy" id="1249553"/>
    <lineage>
        <taxon>Bacteria</taxon>
        <taxon>Pseudomonadati</taxon>
        <taxon>Pseudomonadota</taxon>
        <taxon>Gammaproteobacteria</taxon>
        <taxon>Oceanospirillales</taxon>
        <taxon>Oceanospirillaceae</taxon>
        <taxon>Bacterioplanes</taxon>
    </lineage>
</organism>
<dbReference type="KEGG" id="bsan:CHH28_11800"/>
<accession>A0A222FKP0</accession>
<proteinExistence type="predicted"/>
<evidence type="ECO:0000313" key="2">
    <source>
        <dbReference type="Proteomes" id="UP000202440"/>
    </source>
</evidence>
<evidence type="ECO:0000313" key="1">
    <source>
        <dbReference type="EMBL" id="ASP39319.1"/>
    </source>
</evidence>
<protein>
    <recommendedName>
        <fullName evidence="3">ATPase</fullName>
    </recommendedName>
</protein>
<dbReference type="EMBL" id="CP022530">
    <property type="protein sequence ID" value="ASP39319.1"/>
    <property type="molecule type" value="Genomic_DNA"/>
</dbReference>
<dbReference type="Gene3D" id="1.20.1260.10">
    <property type="match status" value="1"/>
</dbReference>
<dbReference type="InterPro" id="IPR012347">
    <property type="entry name" value="Ferritin-like"/>
</dbReference>
<name>A0A222FKP0_9GAMM</name>
<sequence>MSYATVKDVLDYSRTLHEHARNLYQQLRDQTQRERVDMMLKLLAEHEDALAKTMTSTSESTAKRVLDEWHQFEPGSISEAISSCRECHPDMTVEELVEIALKIDDYLITLYRHMVSEATSEASRQLFENLVQLEETEKIRTVRAALSVNDW</sequence>